<organism evidence="1 2">
    <name type="scientific">Pseudolycoriella hygida</name>
    <dbReference type="NCBI Taxonomy" id="35572"/>
    <lineage>
        <taxon>Eukaryota</taxon>
        <taxon>Metazoa</taxon>
        <taxon>Ecdysozoa</taxon>
        <taxon>Arthropoda</taxon>
        <taxon>Hexapoda</taxon>
        <taxon>Insecta</taxon>
        <taxon>Pterygota</taxon>
        <taxon>Neoptera</taxon>
        <taxon>Endopterygota</taxon>
        <taxon>Diptera</taxon>
        <taxon>Nematocera</taxon>
        <taxon>Sciaroidea</taxon>
        <taxon>Sciaridae</taxon>
        <taxon>Pseudolycoriella</taxon>
    </lineage>
</organism>
<comment type="caution">
    <text evidence="1">The sequence shown here is derived from an EMBL/GenBank/DDBJ whole genome shotgun (WGS) entry which is preliminary data.</text>
</comment>
<evidence type="ECO:0000313" key="1">
    <source>
        <dbReference type="EMBL" id="KAJ6644234.1"/>
    </source>
</evidence>
<proteinExistence type="predicted"/>
<protein>
    <submittedName>
        <fullName evidence="1">Uncharacterized protein</fullName>
    </submittedName>
</protein>
<reference evidence="1" key="1">
    <citation type="submission" date="2022-07" db="EMBL/GenBank/DDBJ databases">
        <authorList>
            <person name="Trinca V."/>
            <person name="Uliana J.V.C."/>
            <person name="Torres T.T."/>
            <person name="Ward R.J."/>
            <person name="Monesi N."/>
        </authorList>
    </citation>
    <scope>NUCLEOTIDE SEQUENCE</scope>
    <source>
        <strain evidence="1">HSMRA1968</strain>
        <tissue evidence="1">Whole embryos</tissue>
    </source>
</reference>
<gene>
    <name evidence="1" type="ORF">Bhyg_09201</name>
</gene>
<evidence type="ECO:0000313" key="2">
    <source>
        <dbReference type="Proteomes" id="UP001151699"/>
    </source>
</evidence>
<dbReference type="OrthoDB" id="10473361at2759"/>
<sequence>MLMNPNGSTDSVPIYDENLVSKVWKKNRRGEKRIVSKILCPFCCSAITPQLRTNPQCRATGSRWDITNFNRHLVKLHTEQPQPTLETKLN</sequence>
<dbReference type="EMBL" id="WJQU01000002">
    <property type="protein sequence ID" value="KAJ6644234.1"/>
    <property type="molecule type" value="Genomic_DNA"/>
</dbReference>
<keyword evidence="2" id="KW-1185">Reference proteome</keyword>
<dbReference type="Proteomes" id="UP001151699">
    <property type="component" value="Chromosome B"/>
</dbReference>
<feature type="non-terminal residue" evidence="1">
    <location>
        <position position="1"/>
    </location>
</feature>
<dbReference type="AlphaFoldDB" id="A0A9Q0S479"/>
<name>A0A9Q0S479_9DIPT</name>
<accession>A0A9Q0S479</accession>